<protein>
    <submittedName>
        <fullName evidence="2">Uncharacterized protein</fullName>
    </submittedName>
</protein>
<comment type="caution">
    <text evidence="2">The sequence shown here is derived from an EMBL/GenBank/DDBJ whole genome shotgun (WGS) entry which is preliminary data.</text>
</comment>
<keyword evidence="3" id="KW-1185">Reference proteome</keyword>
<name>W4LLE9_9BACT</name>
<organism evidence="2 3">
    <name type="scientific">Candidatus Entotheonella gemina</name>
    <dbReference type="NCBI Taxonomy" id="1429439"/>
    <lineage>
        <taxon>Bacteria</taxon>
        <taxon>Pseudomonadati</taxon>
        <taxon>Nitrospinota/Tectimicrobiota group</taxon>
        <taxon>Candidatus Tectimicrobiota</taxon>
        <taxon>Candidatus Entotheonellia</taxon>
        <taxon>Candidatus Entotheonellales</taxon>
        <taxon>Candidatus Entotheonellaceae</taxon>
        <taxon>Candidatus Entotheonella</taxon>
    </lineage>
</organism>
<dbReference type="HOGENOM" id="CLU_2877423_0_0_7"/>
<evidence type="ECO:0000313" key="2">
    <source>
        <dbReference type="EMBL" id="ETW98913.1"/>
    </source>
</evidence>
<accession>W4LLE9</accession>
<keyword evidence="1" id="KW-1133">Transmembrane helix</keyword>
<keyword evidence="1" id="KW-0472">Membrane</keyword>
<evidence type="ECO:0000313" key="3">
    <source>
        <dbReference type="Proteomes" id="UP000019140"/>
    </source>
</evidence>
<dbReference type="AlphaFoldDB" id="W4LLE9"/>
<dbReference type="Proteomes" id="UP000019140">
    <property type="component" value="Unassembled WGS sequence"/>
</dbReference>
<feature type="transmembrane region" description="Helical" evidence="1">
    <location>
        <begin position="12"/>
        <end position="34"/>
    </location>
</feature>
<gene>
    <name evidence="2" type="ORF">ETSY2_41975</name>
</gene>
<proteinExistence type="predicted"/>
<dbReference type="PROSITE" id="PS51257">
    <property type="entry name" value="PROKAR_LIPOPROTEIN"/>
    <property type="match status" value="1"/>
</dbReference>
<evidence type="ECO:0000256" key="1">
    <source>
        <dbReference type="SAM" id="Phobius"/>
    </source>
</evidence>
<keyword evidence="1" id="KW-0812">Transmembrane</keyword>
<sequence length="63" mass="7026">MKVWWRYLEQVIHGVLIGGFTGVLAGCVEYGLFYLEAAPSGNPTKHYWDIVIPYAVIGLVGAW</sequence>
<reference evidence="2 3" key="1">
    <citation type="journal article" date="2014" name="Nature">
        <title>An environmental bacterial taxon with a large and distinct metabolic repertoire.</title>
        <authorList>
            <person name="Wilson M.C."/>
            <person name="Mori T."/>
            <person name="Ruckert C."/>
            <person name="Uria A.R."/>
            <person name="Helf M.J."/>
            <person name="Takada K."/>
            <person name="Gernert C."/>
            <person name="Steffens U.A."/>
            <person name="Heycke N."/>
            <person name="Schmitt S."/>
            <person name="Rinke C."/>
            <person name="Helfrich E.J."/>
            <person name="Brachmann A.O."/>
            <person name="Gurgui C."/>
            <person name="Wakimoto T."/>
            <person name="Kracht M."/>
            <person name="Crusemann M."/>
            <person name="Hentschel U."/>
            <person name="Abe I."/>
            <person name="Matsunaga S."/>
            <person name="Kalinowski J."/>
            <person name="Takeyama H."/>
            <person name="Piel J."/>
        </authorList>
    </citation>
    <scope>NUCLEOTIDE SEQUENCE [LARGE SCALE GENOMIC DNA]</scope>
    <source>
        <strain evidence="3">TSY2</strain>
    </source>
</reference>
<dbReference type="EMBL" id="AZHX01001896">
    <property type="protein sequence ID" value="ETW98913.1"/>
    <property type="molecule type" value="Genomic_DNA"/>
</dbReference>